<feature type="domain" description="Peptidase C45 hydrolase" evidence="1">
    <location>
        <begin position="105"/>
        <end position="333"/>
    </location>
</feature>
<comment type="caution">
    <text evidence="2">The sequence shown here is derived from an EMBL/GenBank/DDBJ whole genome shotgun (WGS) entry which is preliminary data.</text>
</comment>
<keyword evidence="3" id="KW-1185">Reference proteome</keyword>
<dbReference type="InterPro" id="IPR047794">
    <property type="entry name" value="C45_proenzyme-like"/>
</dbReference>
<accession>A0ABU4GJ70</accession>
<dbReference type="Gene3D" id="3.60.60.10">
    <property type="entry name" value="Penicillin V Acylase, Chain A"/>
    <property type="match status" value="1"/>
</dbReference>
<dbReference type="NCBIfam" id="NF040521">
    <property type="entry name" value="C45_proenzyme"/>
    <property type="match status" value="1"/>
</dbReference>
<proteinExistence type="predicted"/>
<dbReference type="InterPro" id="IPR005079">
    <property type="entry name" value="Peptidase_C45_hydrolase"/>
</dbReference>
<dbReference type="InterPro" id="IPR029055">
    <property type="entry name" value="Ntn_hydrolases_N"/>
</dbReference>
<dbReference type="RefSeq" id="WP_318063296.1">
    <property type="nucleotide sequence ID" value="NZ_JAWONS010000102.1"/>
</dbReference>
<dbReference type="PANTHER" id="PTHR34180">
    <property type="entry name" value="PEPTIDASE C45"/>
    <property type="match status" value="1"/>
</dbReference>
<dbReference type="CDD" id="cd01935">
    <property type="entry name" value="Ntn_CGH_like"/>
    <property type="match status" value="1"/>
</dbReference>
<name>A0ABU4GJ70_9CLOT</name>
<evidence type="ECO:0000313" key="3">
    <source>
        <dbReference type="Proteomes" id="UP001276854"/>
    </source>
</evidence>
<reference evidence="2 3" key="1">
    <citation type="submission" date="2023-10" db="EMBL/GenBank/DDBJ databases">
        <title>A novel Glycoside Hydrolase 43-Like Enzyme from Clostrdium boliviensis is an Endo-xylanase, and a Candidate for Xylooligosaccharides Production from Different Xylan Substrates.</title>
        <authorList>
            <person name="Alvarez M.T."/>
            <person name="Rocabado-Villegas L.R."/>
            <person name="Salas-Veizaga D.M."/>
            <person name="Linares-Pasten J.A."/>
            <person name="Gudmundsdottir E.E."/>
            <person name="Hreggvidsson G.O."/>
            <person name="Adlercreutz P."/>
            <person name="Nordberg Karlsson E."/>
        </authorList>
    </citation>
    <scope>NUCLEOTIDE SEQUENCE [LARGE SCALE GENOMIC DNA]</scope>
    <source>
        <strain evidence="2 3">E-1</strain>
    </source>
</reference>
<sequence>MNNVMAYTMNLEGTNYETGYQTGKRMGAIPQLRDIHTQSVEGFGAPDFKDAKKLFDQWCPGLTEEMKGFADALQVSEDQIFFYGMTYLLPRCSHIALQPSMTAEHKPLLARNYEFSHEAEDFCLAKTKIQGKFAHIGTSVLFFGRDDGINEHGLSVTMSSCGFPVGAMTYMRKPKVKGLQFWAVIRALLENCKDVTEALEYMKDMPIAYNLNLLILDQTGSAALVETLDGRKSYKILDPDSPQSFLHATNHPVLPELIPYEPKAFVHSAKRYDYISRTLSGSFGITTDQLKDMLLSKYPEGLCTHYYEEYFGTTKSMILSPVDRSIDICWGGREENGWERFRVDDVMEESVREIGLNFEKADPDIFTYQPII</sequence>
<evidence type="ECO:0000313" key="2">
    <source>
        <dbReference type="EMBL" id="MDW2797040.1"/>
    </source>
</evidence>
<dbReference type="Pfam" id="PF03417">
    <property type="entry name" value="AAT"/>
    <property type="match status" value="1"/>
</dbReference>
<evidence type="ECO:0000259" key="1">
    <source>
        <dbReference type="Pfam" id="PF03417"/>
    </source>
</evidence>
<dbReference type="Proteomes" id="UP001276854">
    <property type="component" value="Unassembled WGS sequence"/>
</dbReference>
<gene>
    <name evidence="2" type="ORF">RZO55_05530</name>
</gene>
<dbReference type="InterPro" id="IPR047801">
    <property type="entry name" value="Peptidase_C45"/>
</dbReference>
<dbReference type="SUPFAM" id="SSF56235">
    <property type="entry name" value="N-terminal nucleophile aminohydrolases (Ntn hydrolases)"/>
    <property type="match status" value="1"/>
</dbReference>
<protein>
    <submittedName>
        <fullName evidence="2">C45 family peptidase</fullName>
    </submittedName>
</protein>
<organism evidence="2 3">
    <name type="scientific">Clostridium boliviensis</name>
    <dbReference type="NCBI Taxonomy" id="318465"/>
    <lineage>
        <taxon>Bacteria</taxon>
        <taxon>Bacillati</taxon>
        <taxon>Bacillota</taxon>
        <taxon>Clostridia</taxon>
        <taxon>Eubacteriales</taxon>
        <taxon>Clostridiaceae</taxon>
        <taxon>Clostridium</taxon>
    </lineage>
</organism>
<dbReference type="EMBL" id="JAWONS010000102">
    <property type="protein sequence ID" value="MDW2797040.1"/>
    <property type="molecule type" value="Genomic_DNA"/>
</dbReference>
<dbReference type="PANTHER" id="PTHR34180:SF1">
    <property type="entry name" value="BETA-ALANYL-DOPAMINE_CARCININE HYDROLASE"/>
    <property type="match status" value="1"/>
</dbReference>